<dbReference type="AlphaFoldDB" id="A0A4Y2EI36"/>
<sequence length="100" mass="11695">MSTQKGSREIFTLTKYSLAMVLSKLIRVNAFDKDNKCFLGKAVGMILHTDKECELLRNQHKLWPSSWTYLKLQILLKLQLFRNCVIHIVEKILTKKLDDT</sequence>
<reference evidence="1 2" key="1">
    <citation type="journal article" date="2019" name="Sci. Rep.">
        <title>Orb-weaving spider Araneus ventricosus genome elucidates the spidroin gene catalogue.</title>
        <authorList>
            <person name="Kono N."/>
            <person name="Nakamura H."/>
            <person name="Ohtoshi R."/>
            <person name="Moran D.A.P."/>
            <person name="Shinohara A."/>
            <person name="Yoshida Y."/>
            <person name="Fujiwara M."/>
            <person name="Mori M."/>
            <person name="Tomita M."/>
            <person name="Arakawa K."/>
        </authorList>
    </citation>
    <scope>NUCLEOTIDE SEQUENCE [LARGE SCALE GENOMIC DNA]</scope>
</reference>
<keyword evidence="2" id="KW-1185">Reference proteome</keyword>
<evidence type="ECO:0000313" key="2">
    <source>
        <dbReference type="Proteomes" id="UP000499080"/>
    </source>
</evidence>
<gene>
    <name evidence="1" type="ORF">AVEN_257857_1</name>
</gene>
<organism evidence="1 2">
    <name type="scientific">Araneus ventricosus</name>
    <name type="common">Orbweaver spider</name>
    <name type="synonym">Epeira ventricosa</name>
    <dbReference type="NCBI Taxonomy" id="182803"/>
    <lineage>
        <taxon>Eukaryota</taxon>
        <taxon>Metazoa</taxon>
        <taxon>Ecdysozoa</taxon>
        <taxon>Arthropoda</taxon>
        <taxon>Chelicerata</taxon>
        <taxon>Arachnida</taxon>
        <taxon>Araneae</taxon>
        <taxon>Araneomorphae</taxon>
        <taxon>Entelegynae</taxon>
        <taxon>Araneoidea</taxon>
        <taxon>Araneidae</taxon>
        <taxon>Araneus</taxon>
    </lineage>
</organism>
<dbReference type="Proteomes" id="UP000499080">
    <property type="component" value="Unassembled WGS sequence"/>
</dbReference>
<protein>
    <submittedName>
        <fullName evidence="1">Uncharacterized protein</fullName>
    </submittedName>
</protein>
<dbReference type="EMBL" id="BGPR01000588">
    <property type="protein sequence ID" value="GBM27545.1"/>
    <property type="molecule type" value="Genomic_DNA"/>
</dbReference>
<name>A0A4Y2EI36_ARAVE</name>
<accession>A0A4Y2EI36</accession>
<evidence type="ECO:0000313" key="1">
    <source>
        <dbReference type="EMBL" id="GBM27545.1"/>
    </source>
</evidence>
<proteinExistence type="predicted"/>
<comment type="caution">
    <text evidence="1">The sequence shown here is derived from an EMBL/GenBank/DDBJ whole genome shotgun (WGS) entry which is preliminary data.</text>
</comment>